<dbReference type="EMBL" id="JMIR01000020">
    <property type="protein sequence ID" value="KEO82574.1"/>
    <property type="molecule type" value="Genomic_DNA"/>
</dbReference>
<dbReference type="Proteomes" id="UP000027931">
    <property type="component" value="Unassembled WGS sequence"/>
</dbReference>
<proteinExistence type="predicted"/>
<evidence type="ECO:0000313" key="2">
    <source>
        <dbReference type="EMBL" id="KEO82574.1"/>
    </source>
</evidence>
<dbReference type="eggNOG" id="ENOG5033TE0">
    <property type="taxonomic scope" value="Bacteria"/>
</dbReference>
<evidence type="ECO:0000313" key="3">
    <source>
        <dbReference type="Proteomes" id="UP000027931"/>
    </source>
</evidence>
<name>A0A074LN97_9BACL</name>
<dbReference type="OrthoDB" id="2677749at2"/>
<reference evidence="2 3" key="1">
    <citation type="journal article" date="2013" name="Int. J. Syst. Evol. Microbiol.">
        <title>Tumebacillus flagellatus sp. nov., an alpha-amylase/pullulanase-producing bacterium isolated from cassava wastewater.</title>
        <authorList>
            <person name="Wang Q."/>
            <person name="Xie N."/>
            <person name="Qin Y."/>
            <person name="Shen N."/>
            <person name="Zhu J."/>
            <person name="Mi H."/>
            <person name="Huang R."/>
        </authorList>
    </citation>
    <scope>NUCLEOTIDE SEQUENCE [LARGE SCALE GENOMIC DNA]</scope>
    <source>
        <strain evidence="2 3">GST4</strain>
    </source>
</reference>
<accession>A0A074LN97</accession>
<organism evidence="2 3">
    <name type="scientific">Tumebacillus flagellatus</name>
    <dbReference type="NCBI Taxonomy" id="1157490"/>
    <lineage>
        <taxon>Bacteria</taxon>
        <taxon>Bacillati</taxon>
        <taxon>Bacillota</taxon>
        <taxon>Bacilli</taxon>
        <taxon>Bacillales</taxon>
        <taxon>Alicyclobacillaceae</taxon>
        <taxon>Tumebacillus</taxon>
    </lineage>
</organism>
<sequence length="472" mass="55235">MKMLFANIGNRDVQLKETIHFPDGSELTNDELLKNCRAHGEKLLSHESISTPFLIYPLLSKALQDIVKLGILLDRVVLFSTDQPEGVEFRRTDTLHFAKLLEKWISEEYAEAVHEVEIVRVTENPSSYDLMYLRFEEYMNHFSIRDVETAYVLLSGGTPAMNNALLFLSHKMFDQRVTCLYVKEFEEQPTYLRIGETMRKKDLCESLRILIRRHDYLGARELLETNRELFPKGYDTLHPLLTYAHHRLCFDFKKARAALDPLAGDPRMESLQRKIPDAENVPRSLEELIGHATILYEQGNYIDFLGRLFRFQEAWLSEVLKRKLRLPVRKNRSISLQRKELKKGFRGSEFDGYVASEFKNKLSSTALKLDRPTMSTIIDWHIEKNHPDHNLLQKLMRYSRKMDNLATLRNESPIAHNFKGVSHEDLQNNYGGEDFRVLADMREMYRLLFGSFPETYIFRETNDLVEQVLVHA</sequence>
<dbReference type="InterPro" id="IPR053941">
    <property type="entry name" value="Csm6_HEPN"/>
</dbReference>
<feature type="domain" description="Csm6 HEPN" evidence="1">
    <location>
        <begin position="292"/>
        <end position="452"/>
    </location>
</feature>
<dbReference type="AlphaFoldDB" id="A0A074LN97"/>
<protein>
    <recommendedName>
        <fullName evidence="1">Csm6 HEPN domain-containing protein</fullName>
    </recommendedName>
</protein>
<dbReference type="STRING" id="1157490.EL26_14405"/>
<comment type="caution">
    <text evidence="2">The sequence shown here is derived from an EMBL/GenBank/DDBJ whole genome shotgun (WGS) entry which is preliminary data.</text>
</comment>
<keyword evidence="3" id="KW-1185">Reference proteome</keyword>
<dbReference type="RefSeq" id="WP_038089844.1">
    <property type="nucleotide sequence ID" value="NZ_JMIR01000020.1"/>
</dbReference>
<gene>
    <name evidence="2" type="ORF">EL26_14405</name>
</gene>
<dbReference type="Pfam" id="PF09659">
    <property type="entry name" value="Cas_Csm6_HEPN"/>
    <property type="match status" value="1"/>
</dbReference>
<evidence type="ECO:0000259" key="1">
    <source>
        <dbReference type="Pfam" id="PF09659"/>
    </source>
</evidence>